<dbReference type="Proteomes" id="UP000268162">
    <property type="component" value="Unassembled WGS sequence"/>
</dbReference>
<evidence type="ECO:0000259" key="4">
    <source>
        <dbReference type="Pfam" id="PF03178"/>
    </source>
</evidence>
<feature type="domain" description="RSE1/DDB1/CPSF1 first beta-propeller" evidence="5">
    <location>
        <begin position="14"/>
        <end position="149"/>
    </location>
</feature>
<feature type="region of interest" description="Disordered" evidence="3">
    <location>
        <begin position="707"/>
        <end position="742"/>
    </location>
</feature>
<dbReference type="Gene3D" id="2.130.10.10">
    <property type="entry name" value="YVTN repeat-like/Quinoprotein amine dehydrogenase"/>
    <property type="match status" value="2"/>
</dbReference>
<dbReference type="InterPro" id="IPR050358">
    <property type="entry name" value="RSE1/DDB1/CFT1"/>
</dbReference>
<dbReference type="Gene3D" id="1.10.150.910">
    <property type="match status" value="1"/>
</dbReference>
<sequence>MSHHYVVTAHKPASVHHALRGRFLAPNEDNLILGKTTRIEVCRLAPKGLIRAYEIPINGRIASMNLFRPQGRQTDLIFIVTEKYQICVLSWDPVKSRPVTEATGDLSEIVGRPCDNGQLGLIDPDFRVAALHLYQGSIKIIPIETPGSLRMGGSGSGMGAALKRAHPHSQATLGLGRTSGGGGSLSSVYPYNPRYTDYSNASPKGKQPAVLSAQPGDLREAILVRIEELHVLSMTFLYQTSVPTLMVLYRDHTGVCHVKTYAVDLENAELAPGPWPTFRVENGANLLIPLVSGAVVIVGELTITYYHGPERIKMISMKPTHIEVYGKVDADDSRIMLGDDEGNLYILLLLPSTSSGPEAMGATITRTDGSSGDLPNLKLERLGNTAIASALVYLQDDFLFIGSHYGDSQLVDLAVQAVTPGQYLQVVETFPNLAPITDFCVVDVDKQGQGQMVTCSGAYSTGSLRVIRNGIGIHPQLAMPIPGVKHVWSIRPRFDSSNEILLVLGFATETKLLTLVGREIKGGEPDQVACLREVHNLPGFARDEPTLGAYTIRGDLLIQVTETCVRLIRLPTKGLETEWRPSGGARIQTVSANSTQILLAVEDRWLVYLTVEGTDNSGGSSGNGQGDSKPRLVEQQRRRFDADIACLSVVASQYSGSREIRLAAVGFWSDATVRVIKLPTLEDACVQWLGSSSQAHRTPPSLNARLDTTSAIGHGNTSMNTGGATPSLNQRTPPPPPLQPGDPIVMPRSLTLIEMENILYLMVALGDGHLYHFKCHRITGELRDRKKVSLGNRPLRLSHFYSVVESERGVRITEPHVFVSGDKPTIIHSSGCKLSFANVNEPAVYDMCSFRSHILPKSIVLVDDSGVRVGHIDDIQKLHIRTVPLPGYMARRICYQEANWVFGVLTSLVPGADTPQVGGLDDSSGMVVEGRSDAVTSAFNVIDISIYGPTNRPKVSSAASSPMTKADYFIVGTAFIYPNTNDTTEGRLLVLRFASEQRKIELVCELTVPGAVYSLAALTATGHLAATVNNRTVVYEWLANEVGGGSGSHGGSPLREVCAYYSHVLALSLDTQGPLLAVGDLMRSITLLKFDAQARTLTEVARDYHTNWMTALASLDDVGREYLGAEISYNLFTVRREGGNLSSYASSSHATEGDHHNPRLETTGQFHLGDFVNRFRPGALVMNLPDSHPVARPQLLYGTVNGAIGVVASLTAERFDLLQRLQTNLTRVIQPVGGLPHDRWRAFTNTQRSVPAEGFIDGDLVEQFLDLDNTEMQAVVSGAHGGTPLDLTVDELTRMVEDLTNIY</sequence>
<feature type="compositionally biased region" description="Polar residues" evidence="3">
    <location>
        <begin position="707"/>
        <end position="731"/>
    </location>
</feature>
<organism evidence="7 8">
    <name type="scientific">Dimargaris cristalligena</name>
    <dbReference type="NCBI Taxonomy" id="215637"/>
    <lineage>
        <taxon>Eukaryota</taxon>
        <taxon>Fungi</taxon>
        <taxon>Fungi incertae sedis</taxon>
        <taxon>Zoopagomycota</taxon>
        <taxon>Kickxellomycotina</taxon>
        <taxon>Dimargaritomycetes</taxon>
        <taxon>Dimargaritales</taxon>
        <taxon>Dimargaritaceae</taxon>
        <taxon>Dimargaris</taxon>
    </lineage>
</organism>
<keyword evidence="8" id="KW-1185">Reference proteome</keyword>
<evidence type="ECO:0000256" key="3">
    <source>
        <dbReference type="SAM" id="MobiDB-lite"/>
    </source>
</evidence>
<evidence type="ECO:0000259" key="6">
    <source>
        <dbReference type="Pfam" id="PF23726"/>
    </source>
</evidence>
<gene>
    <name evidence="7" type="ORF">BJ085DRAFT_31270</name>
</gene>
<dbReference type="Pfam" id="PF03178">
    <property type="entry name" value="CPSF_A"/>
    <property type="match status" value="1"/>
</dbReference>
<accession>A0A4P9ZRN5</accession>
<comment type="subcellular location">
    <subcellularLocation>
        <location evidence="1">Nucleus</location>
    </subcellularLocation>
</comment>
<evidence type="ECO:0000256" key="1">
    <source>
        <dbReference type="ARBA" id="ARBA00004123"/>
    </source>
</evidence>
<feature type="domain" description="RSE1/DDB1/CPSF1 first beta-propeller" evidence="5">
    <location>
        <begin position="215"/>
        <end position="431"/>
    </location>
</feature>
<dbReference type="GO" id="GO:0003676">
    <property type="term" value="F:nucleic acid binding"/>
    <property type="evidence" value="ECO:0007669"/>
    <property type="project" value="InterPro"/>
</dbReference>
<protein>
    <submittedName>
        <fullName evidence="7">CPSF A subunit region-domain-containing protein</fullName>
    </submittedName>
</protein>
<dbReference type="InterPro" id="IPR018846">
    <property type="entry name" value="Beta-prop_RSE1/DDB1/CPSF1_1st"/>
</dbReference>
<reference evidence="8" key="1">
    <citation type="journal article" date="2018" name="Nat. Microbiol.">
        <title>Leveraging single-cell genomics to expand the fungal tree of life.</title>
        <authorList>
            <person name="Ahrendt S.R."/>
            <person name="Quandt C.A."/>
            <person name="Ciobanu D."/>
            <person name="Clum A."/>
            <person name="Salamov A."/>
            <person name="Andreopoulos B."/>
            <person name="Cheng J.F."/>
            <person name="Woyke T."/>
            <person name="Pelin A."/>
            <person name="Henrissat B."/>
            <person name="Reynolds N.K."/>
            <person name="Benny G.L."/>
            <person name="Smith M.E."/>
            <person name="James T.Y."/>
            <person name="Grigoriev I.V."/>
        </authorList>
    </citation>
    <scope>NUCLEOTIDE SEQUENCE [LARGE SCALE GENOMIC DNA]</scope>
    <source>
        <strain evidence="8">RSA 468</strain>
    </source>
</reference>
<dbReference type="Pfam" id="PF23726">
    <property type="entry name" value="Beta-prop_RSE1_2nd"/>
    <property type="match status" value="1"/>
</dbReference>
<dbReference type="InterPro" id="IPR058543">
    <property type="entry name" value="Beta-prop_RSE1/DDB1/CPSF1_2nd"/>
</dbReference>
<evidence type="ECO:0000259" key="5">
    <source>
        <dbReference type="Pfam" id="PF10433"/>
    </source>
</evidence>
<feature type="domain" description="RSE1/DDB1/CPSF1 second beta-propeller" evidence="6">
    <location>
        <begin position="479"/>
        <end position="870"/>
    </location>
</feature>
<dbReference type="Pfam" id="PF10433">
    <property type="entry name" value="Beta-prop_RSE1_1st"/>
    <property type="match status" value="2"/>
</dbReference>
<dbReference type="STRING" id="215637.A0A4P9ZRN5"/>
<proteinExistence type="predicted"/>
<dbReference type="InterPro" id="IPR015943">
    <property type="entry name" value="WD40/YVTN_repeat-like_dom_sf"/>
</dbReference>
<name>A0A4P9ZRN5_9FUNG</name>
<evidence type="ECO:0000313" key="8">
    <source>
        <dbReference type="Proteomes" id="UP000268162"/>
    </source>
</evidence>
<dbReference type="InterPro" id="IPR004871">
    <property type="entry name" value="RSE1/DDB1/CPSF1_C"/>
</dbReference>
<dbReference type="PANTHER" id="PTHR10644">
    <property type="entry name" value="DNA REPAIR/RNA PROCESSING CPSF FAMILY"/>
    <property type="match status" value="1"/>
</dbReference>
<evidence type="ECO:0000313" key="7">
    <source>
        <dbReference type="EMBL" id="RKP35312.1"/>
    </source>
</evidence>
<keyword evidence="2" id="KW-0539">Nucleus</keyword>
<dbReference type="EMBL" id="ML002902">
    <property type="protein sequence ID" value="RKP35312.1"/>
    <property type="molecule type" value="Genomic_DNA"/>
</dbReference>
<feature type="domain" description="RSE1/DDB1/CPSF1 C-terminal" evidence="4">
    <location>
        <begin position="963"/>
        <end position="1266"/>
    </location>
</feature>
<evidence type="ECO:0000256" key="2">
    <source>
        <dbReference type="ARBA" id="ARBA00023242"/>
    </source>
</evidence>
<dbReference type="GO" id="GO:0005634">
    <property type="term" value="C:nucleus"/>
    <property type="evidence" value="ECO:0007669"/>
    <property type="project" value="UniProtKB-SubCell"/>
</dbReference>